<reference evidence="1 2" key="1">
    <citation type="submission" date="2016-11" db="EMBL/GenBank/DDBJ databases">
        <title>Rhizobium leguminosarum bv. viciae strain Vaf12 isolated from Vavilovia formosa root nodules from Russia, Dagestan.</title>
        <authorList>
            <person name="Kimeklis A."/>
        </authorList>
    </citation>
    <scope>NUCLEOTIDE SEQUENCE [LARGE SCALE GENOMIC DNA]</scope>
    <source>
        <strain evidence="1 2">Vaf-108</strain>
        <plasmid evidence="2">Plasmid unnamed3 sequence</plasmid>
    </source>
</reference>
<proteinExistence type="predicted"/>
<sequence>MKYRKEPIVSISGANEQKLGAALIAVESALWVAIENLSKIQEGKGQKWFDDLEEVALNEAKGTVTIGISIDAEAESLKFGIDVLKAILRAKRIQLGFSAKA</sequence>
<organism evidence="1 2">
    <name type="scientific">Rhizobium leguminosarum</name>
    <dbReference type="NCBI Taxonomy" id="384"/>
    <lineage>
        <taxon>Bacteria</taxon>
        <taxon>Pseudomonadati</taxon>
        <taxon>Pseudomonadota</taxon>
        <taxon>Alphaproteobacteria</taxon>
        <taxon>Hyphomicrobiales</taxon>
        <taxon>Rhizobiaceae</taxon>
        <taxon>Rhizobium/Agrobacterium group</taxon>
        <taxon>Rhizobium</taxon>
    </lineage>
</organism>
<dbReference type="EMBL" id="CP018231">
    <property type="protein sequence ID" value="API56737.1"/>
    <property type="molecule type" value="Genomic_DNA"/>
</dbReference>
<evidence type="ECO:0000313" key="1">
    <source>
        <dbReference type="EMBL" id="API56737.1"/>
    </source>
</evidence>
<dbReference type="RefSeq" id="WP_072642100.1">
    <property type="nucleotide sequence ID" value="NZ_CP018231.1"/>
</dbReference>
<accession>A0A1L3ZMG6</accession>
<gene>
    <name evidence="1" type="ORF">BMW22_35410</name>
</gene>
<geneLocation type="plasmid" evidence="2">
    <name>unnamed3 sequence</name>
</geneLocation>
<name>A0A1L3ZMG6_RHILE</name>
<protein>
    <submittedName>
        <fullName evidence="1">Uncharacterized protein</fullName>
    </submittedName>
</protein>
<evidence type="ECO:0000313" key="2">
    <source>
        <dbReference type="Proteomes" id="UP000183050"/>
    </source>
</evidence>
<dbReference type="AlphaFoldDB" id="A0A1L3ZMG6"/>
<keyword evidence="1" id="KW-0614">Plasmid</keyword>
<dbReference type="Proteomes" id="UP000183050">
    <property type="component" value="Plasmid unnamed3"/>
</dbReference>